<keyword evidence="5 8" id="KW-0238">DNA-binding</keyword>
<evidence type="ECO:0000256" key="1">
    <source>
        <dbReference type="ARBA" id="ARBA00013056"/>
    </source>
</evidence>
<dbReference type="PANTHER" id="PTHR47696">
    <property type="entry name" value="THAP DOMAIN-CONTAINING PROTEIN 2"/>
    <property type="match status" value="1"/>
</dbReference>
<dbReference type="AlphaFoldDB" id="A0A8T3DGS5"/>
<keyword evidence="4" id="KW-0862">Zinc</keyword>
<dbReference type="GO" id="GO:0003677">
    <property type="term" value="F:DNA binding"/>
    <property type="evidence" value="ECO:0007669"/>
    <property type="project" value="UniProtKB-UniRule"/>
</dbReference>
<feature type="domain" description="THAP-type" evidence="11">
    <location>
        <begin position="1"/>
        <end position="83"/>
    </location>
</feature>
<dbReference type="GO" id="GO:0051499">
    <property type="term" value="F:D-aminoacyl-tRNA deacylase activity"/>
    <property type="evidence" value="ECO:0007669"/>
    <property type="project" value="UniProtKB-EC"/>
</dbReference>
<dbReference type="InterPro" id="IPR003732">
    <property type="entry name" value="Daa-tRNA_deacyls_DTD"/>
</dbReference>
<dbReference type="Pfam" id="PF05485">
    <property type="entry name" value="THAP"/>
    <property type="match status" value="1"/>
</dbReference>
<keyword evidence="13" id="KW-1185">Reference proteome</keyword>
<dbReference type="Gene3D" id="6.20.210.20">
    <property type="entry name" value="THAP domain"/>
    <property type="match status" value="1"/>
</dbReference>
<organism evidence="12 13">
    <name type="scientific">Albula goreensis</name>
    <dbReference type="NCBI Taxonomy" id="1534307"/>
    <lineage>
        <taxon>Eukaryota</taxon>
        <taxon>Metazoa</taxon>
        <taxon>Chordata</taxon>
        <taxon>Craniata</taxon>
        <taxon>Vertebrata</taxon>
        <taxon>Euteleostomi</taxon>
        <taxon>Actinopterygii</taxon>
        <taxon>Neopterygii</taxon>
        <taxon>Teleostei</taxon>
        <taxon>Albuliformes</taxon>
        <taxon>Albulidae</taxon>
        <taxon>Albula</taxon>
    </lineage>
</organism>
<evidence type="ECO:0000256" key="8">
    <source>
        <dbReference type="PROSITE-ProRule" id="PRU00309"/>
    </source>
</evidence>
<keyword evidence="9" id="KW-0175">Coiled coil</keyword>
<keyword evidence="3 8" id="KW-0863">Zinc-finger</keyword>
<comment type="catalytic activity">
    <reaction evidence="7">
        <text>a D-aminoacyl-tRNA + H2O = a tRNA + a D-alpha-amino acid + H(+)</text>
        <dbReference type="Rhea" id="RHEA:13953"/>
        <dbReference type="Rhea" id="RHEA-COMP:10123"/>
        <dbReference type="Rhea" id="RHEA-COMP:10124"/>
        <dbReference type="ChEBI" id="CHEBI:15377"/>
        <dbReference type="ChEBI" id="CHEBI:15378"/>
        <dbReference type="ChEBI" id="CHEBI:59871"/>
        <dbReference type="ChEBI" id="CHEBI:78442"/>
        <dbReference type="ChEBI" id="CHEBI:79333"/>
        <dbReference type="EC" id="3.1.1.96"/>
    </reaction>
</comment>
<dbReference type="InterPro" id="IPR021896">
    <property type="entry name" value="THAP9-like_HTH"/>
</dbReference>
<dbReference type="Gene3D" id="3.50.80.10">
    <property type="entry name" value="D-tyrosyl-tRNA(Tyr) deacylase"/>
    <property type="match status" value="1"/>
</dbReference>
<evidence type="ECO:0000256" key="9">
    <source>
        <dbReference type="SAM" id="Coils"/>
    </source>
</evidence>
<feature type="region of interest" description="Disordered" evidence="10">
    <location>
        <begin position="352"/>
        <end position="387"/>
    </location>
</feature>
<comment type="catalytic activity">
    <reaction evidence="6">
        <text>glycyl-tRNA(Ala) + H2O = tRNA(Ala) + glycine + H(+)</text>
        <dbReference type="Rhea" id="RHEA:53744"/>
        <dbReference type="Rhea" id="RHEA-COMP:9657"/>
        <dbReference type="Rhea" id="RHEA-COMP:13640"/>
        <dbReference type="ChEBI" id="CHEBI:15377"/>
        <dbReference type="ChEBI" id="CHEBI:15378"/>
        <dbReference type="ChEBI" id="CHEBI:57305"/>
        <dbReference type="ChEBI" id="CHEBI:78442"/>
        <dbReference type="ChEBI" id="CHEBI:78522"/>
        <dbReference type="EC" id="3.1.1.96"/>
    </reaction>
</comment>
<evidence type="ECO:0000259" key="11">
    <source>
        <dbReference type="PROSITE" id="PS50950"/>
    </source>
</evidence>
<evidence type="ECO:0000256" key="4">
    <source>
        <dbReference type="ARBA" id="ARBA00022833"/>
    </source>
</evidence>
<dbReference type="GO" id="GO:0008270">
    <property type="term" value="F:zinc ion binding"/>
    <property type="evidence" value="ECO:0007669"/>
    <property type="project" value="UniProtKB-KW"/>
</dbReference>
<dbReference type="InterPro" id="IPR038441">
    <property type="entry name" value="THAP_Znf_sf"/>
</dbReference>
<protein>
    <recommendedName>
        <fullName evidence="1">D-aminoacyl-tRNA deacylase</fullName>
        <ecNumber evidence="1">3.1.1.96</ecNumber>
    </recommendedName>
</protein>
<evidence type="ECO:0000256" key="10">
    <source>
        <dbReference type="SAM" id="MobiDB-lite"/>
    </source>
</evidence>
<dbReference type="SMART" id="SM00692">
    <property type="entry name" value="DM3"/>
    <property type="match status" value="1"/>
</dbReference>
<evidence type="ECO:0000256" key="6">
    <source>
        <dbReference type="ARBA" id="ARBA00047676"/>
    </source>
</evidence>
<feature type="coiled-coil region" evidence="9">
    <location>
        <begin position="229"/>
        <end position="270"/>
    </location>
</feature>
<dbReference type="SUPFAM" id="SSF69500">
    <property type="entry name" value="DTD-like"/>
    <property type="match status" value="1"/>
</dbReference>
<dbReference type="InterPro" id="IPR006612">
    <property type="entry name" value="THAP_Znf"/>
</dbReference>
<dbReference type="Pfam" id="PF12017">
    <property type="entry name" value="Tnp_P_element"/>
    <property type="match status" value="1"/>
</dbReference>
<dbReference type="InterPro" id="IPR023509">
    <property type="entry name" value="DTD-like_sf"/>
</dbReference>
<feature type="region of interest" description="Disordered" evidence="10">
    <location>
        <begin position="106"/>
        <end position="160"/>
    </location>
</feature>
<dbReference type="InterPro" id="IPR026521">
    <property type="entry name" value="THAP2"/>
</dbReference>
<evidence type="ECO:0000313" key="12">
    <source>
        <dbReference type="EMBL" id="KAI1895582.1"/>
    </source>
</evidence>
<dbReference type="OrthoDB" id="7312725at2759"/>
<name>A0A8T3DGS5_9TELE</name>
<dbReference type="SUPFAM" id="SSF57716">
    <property type="entry name" value="Glucocorticoid receptor-like (DNA-binding domain)"/>
    <property type="match status" value="1"/>
</dbReference>
<dbReference type="EMBL" id="JAERUA010000009">
    <property type="protein sequence ID" value="KAI1895582.1"/>
    <property type="molecule type" value="Genomic_DNA"/>
</dbReference>
<accession>A0A8T3DGS5</accession>
<reference evidence="12" key="1">
    <citation type="submission" date="2021-01" db="EMBL/GenBank/DDBJ databases">
        <authorList>
            <person name="Zahm M."/>
            <person name="Roques C."/>
            <person name="Cabau C."/>
            <person name="Klopp C."/>
            <person name="Donnadieu C."/>
            <person name="Jouanno E."/>
            <person name="Lampietro C."/>
            <person name="Louis A."/>
            <person name="Herpin A."/>
            <person name="Echchiki A."/>
            <person name="Berthelot C."/>
            <person name="Parey E."/>
            <person name="Roest-Crollius H."/>
            <person name="Braasch I."/>
            <person name="Postlethwait J."/>
            <person name="Bobe J."/>
            <person name="Montfort J."/>
            <person name="Bouchez O."/>
            <person name="Begum T."/>
            <person name="Mejri S."/>
            <person name="Adams A."/>
            <person name="Chen W.-J."/>
            <person name="Guiguen Y."/>
        </authorList>
    </citation>
    <scope>NUCLEOTIDE SEQUENCE</scope>
    <source>
        <tissue evidence="12">Blood</tissue>
    </source>
</reference>
<evidence type="ECO:0000256" key="7">
    <source>
        <dbReference type="ARBA" id="ARBA00048018"/>
    </source>
</evidence>
<dbReference type="Proteomes" id="UP000829720">
    <property type="component" value="Unassembled WGS sequence"/>
</dbReference>
<feature type="compositionally biased region" description="Basic residues" evidence="10">
    <location>
        <begin position="108"/>
        <end position="122"/>
    </location>
</feature>
<dbReference type="EC" id="3.1.1.96" evidence="1"/>
<dbReference type="PROSITE" id="PS50950">
    <property type="entry name" value="ZF_THAP"/>
    <property type="match status" value="1"/>
</dbReference>
<dbReference type="Pfam" id="PF02580">
    <property type="entry name" value="Tyr_Deacylase"/>
    <property type="match status" value="1"/>
</dbReference>
<evidence type="ECO:0000256" key="5">
    <source>
        <dbReference type="ARBA" id="ARBA00023125"/>
    </source>
</evidence>
<comment type="caution">
    <text evidence="12">The sequence shown here is derived from an EMBL/GenBank/DDBJ whole genome shotgun (WGS) entry which is preliminary data.</text>
</comment>
<feature type="compositionally biased region" description="Acidic residues" evidence="10">
    <location>
        <begin position="354"/>
        <end position="374"/>
    </location>
</feature>
<evidence type="ECO:0000313" key="13">
    <source>
        <dbReference type="Proteomes" id="UP000829720"/>
    </source>
</evidence>
<dbReference type="SMART" id="SM00980">
    <property type="entry name" value="THAP"/>
    <property type="match status" value="1"/>
</dbReference>
<dbReference type="GO" id="GO:0005737">
    <property type="term" value="C:cytoplasm"/>
    <property type="evidence" value="ECO:0007669"/>
    <property type="project" value="InterPro"/>
</dbReference>
<sequence>MPVCSAFKCNARTGSSKDNDKVTFHRFPLKQPERLKIWIRITQKDDWTPTPNSVLCSRHFKEDCFDRTGQTTRIRAGAVPTIVLFPRYTKKSQLLEIQECDKKEDKKFTRRRRGRCGKRGHPKTAGLKIKQTSRKDLPSRQNKSNDTPLPDPNPNKNIIDNISHEEPQTVQEALAVVASQPVTTVTTMEYQPKVLTYFSYVPRVEPKPLLPVDHPYAVTESPVKLKQRCNDITDKLEECRKKLKMEQQKVRRWHRDVGRLKNALRSLRKETATTSSCMEMVEENFSGVPKELVKRMLGEKRASLEYAEELKAFAFKLRLLSPKAYNYVRSSFKQALPHPRVMRLWQAHGKIGGDTDENADEDDGLTETSAEEEGEISKDLQMKKGPSPLRARTAVQQCQYARLRVKAEEGDSFAEWVEIHKGMVVYVCFFKGATEKLISKMVKALLNVKVFEVGPGKQASVLELPGSILVVPQDTLGGQARWRSMQYPNNIDSLKGLQLYASFVTQLESHVISSSKCAEAGVVVRCGVYGEQQALVLDSDGVSTHLIEF</sequence>
<keyword evidence="2" id="KW-0479">Metal-binding</keyword>
<proteinExistence type="predicted"/>
<evidence type="ECO:0000256" key="3">
    <source>
        <dbReference type="ARBA" id="ARBA00022771"/>
    </source>
</evidence>
<gene>
    <name evidence="12" type="ORF">AGOR_G00107720</name>
</gene>
<dbReference type="PANTHER" id="PTHR47696:SF1">
    <property type="entry name" value="THAP DOMAIN-CONTAINING PROTEIN 2"/>
    <property type="match status" value="1"/>
</dbReference>
<evidence type="ECO:0000256" key="2">
    <source>
        <dbReference type="ARBA" id="ARBA00022723"/>
    </source>
</evidence>